<sequence>MNLLKFTNIVYRKTLSERRTPSKESTRTIGPYRRLTKDRKKKERQ</sequence>
<name>A0A7T8QZZ2_ENTFC</name>
<dbReference type="EMBL" id="MT022086">
    <property type="protein sequence ID" value="QQP61279.1"/>
    <property type="molecule type" value="Genomic_DNA"/>
</dbReference>
<feature type="compositionally biased region" description="Basic residues" evidence="1">
    <location>
        <begin position="34"/>
        <end position="45"/>
    </location>
</feature>
<evidence type="ECO:0000256" key="1">
    <source>
        <dbReference type="SAM" id="MobiDB-lite"/>
    </source>
</evidence>
<dbReference type="AlphaFoldDB" id="A0A7T8QZZ2"/>
<organism evidence="2">
    <name type="scientific">Enterococcus faecium</name>
    <name type="common">Streptococcus faecium</name>
    <dbReference type="NCBI Taxonomy" id="1352"/>
    <lineage>
        <taxon>Bacteria</taxon>
        <taxon>Bacillati</taxon>
        <taxon>Bacillota</taxon>
        <taxon>Bacilli</taxon>
        <taxon>Lactobacillales</taxon>
        <taxon>Enterococcaceae</taxon>
        <taxon>Enterococcus</taxon>
    </lineage>
</organism>
<feature type="compositionally biased region" description="Basic and acidic residues" evidence="1">
    <location>
        <begin position="14"/>
        <end position="26"/>
    </location>
</feature>
<proteinExistence type="predicted"/>
<evidence type="ECO:0000313" key="2">
    <source>
        <dbReference type="EMBL" id="QQP61279.1"/>
    </source>
</evidence>
<keyword evidence="2" id="KW-0614">Plasmid</keyword>
<reference evidence="2" key="1">
    <citation type="submission" date="2020-02" db="EMBL/GenBank/DDBJ databases">
        <title>A new conjugative MDR plasmid carrying the lsa(E) gene in Enterococcus faecium with potential transmission to Staphylococcus aureus.</title>
        <authorList>
            <person name="Yan X."/>
            <person name="Wang J."/>
            <person name="You Y."/>
            <person name="Tao X."/>
            <person name="Meng F."/>
            <person name="Zhang J."/>
        </authorList>
    </citation>
    <scope>NUCLEOTIDE SEQUENCE</scope>
    <source>
        <strain evidence="2">N7435</strain>
        <plasmid evidence="2">pN7435-R3645</plasmid>
    </source>
</reference>
<protein>
    <submittedName>
        <fullName evidence="2">Uncharacterized protein</fullName>
    </submittedName>
</protein>
<geneLocation type="plasmid" evidence="2">
    <name>pN7435-R3645</name>
</geneLocation>
<accession>A0A7T8QZZ2</accession>
<feature type="region of interest" description="Disordered" evidence="1">
    <location>
        <begin position="14"/>
        <end position="45"/>
    </location>
</feature>